<dbReference type="RefSeq" id="XP_040677758.1">
    <property type="nucleotide sequence ID" value="XM_040824046.1"/>
</dbReference>
<feature type="region of interest" description="Disordered" evidence="3">
    <location>
        <begin position="21"/>
        <end position="135"/>
    </location>
</feature>
<keyword evidence="5" id="KW-1185">Reference proteome</keyword>
<organism evidence="4 5">
    <name type="scientific">Metarhizium album (strain ARSEF 1941)</name>
    <dbReference type="NCBI Taxonomy" id="1081103"/>
    <lineage>
        <taxon>Eukaryota</taxon>
        <taxon>Fungi</taxon>
        <taxon>Dikarya</taxon>
        <taxon>Ascomycota</taxon>
        <taxon>Pezizomycotina</taxon>
        <taxon>Sordariomycetes</taxon>
        <taxon>Hypocreomycetidae</taxon>
        <taxon>Hypocreales</taxon>
        <taxon>Clavicipitaceae</taxon>
        <taxon>Metarhizium</taxon>
    </lineage>
</organism>
<dbReference type="HOGENOM" id="CLU_101052_0_1_1"/>
<comment type="similarity">
    <text evidence="1">Belongs to the SDHAF4 family.</text>
</comment>
<dbReference type="OrthoDB" id="201362at2759"/>
<evidence type="ECO:0000256" key="1">
    <source>
        <dbReference type="ARBA" id="ARBA00005701"/>
    </source>
</evidence>
<gene>
    <name evidence="4" type="ORF">MAM_05248</name>
</gene>
<dbReference type="GO" id="GO:0034553">
    <property type="term" value="P:mitochondrial respiratory chain complex II assembly"/>
    <property type="evidence" value="ECO:0007669"/>
    <property type="project" value="TreeGrafter"/>
</dbReference>
<accession>A0A0B2WT67</accession>
<dbReference type="InterPro" id="IPR012875">
    <property type="entry name" value="SDHF4"/>
</dbReference>
<reference evidence="4 5" key="1">
    <citation type="journal article" date="2014" name="Proc. Natl. Acad. Sci. U.S.A.">
        <title>Trajectory and genomic determinants of fungal-pathogen speciation and host adaptation.</title>
        <authorList>
            <person name="Hu X."/>
            <person name="Xiao G."/>
            <person name="Zheng P."/>
            <person name="Shang Y."/>
            <person name="Su Y."/>
            <person name="Zhang X."/>
            <person name="Liu X."/>
            <person name="Zhan S."/>
            <person name="St Leger R.J."/>
            <person name="Wang C."/>
        </authorList>
    </citation>
    <scope>NUCLEOTIDE SEQUENCE [LARGE SCALE GENOMIC DNA]</scope>
    <source>
        <strain evidence="4 5">ARSEF 1941</strain>
    </source>
</reference>
<feature type="compositionally biased region" description="Low complexity" evidence="3">
    <location>
        <begin position="61"/>
        <end position="78"/>
    </location>
</feature>
<name>A0A0B2WT67_METAS</name>
<dbReference type="GeneID" id="63739703"/>
<proteinExistence type="inferred from homology"/>
<dbReference type="EMBL" id="AZHE01000013">
    <property type="protein sequence ID" value="KHN96692.1"/>
    <property type="molecule type" value="Genomic_DNA"/>
</dbReference>
<comment type="caution">
    <text evidence="4">The sequence shown here is derived from an EMBL/GenBank/DDBJ whole genome shotgun (WGS) entry which is preliminary data.</text>
</comment>
<dbReference type="Pfam" id="PF07896">
    <property type="entry name" value="DUF1674"/>
    <property type="match status" value="1"/>
</dbReference>
<protein>
    <recommendedName>
        <fullName evidence="2">Succinate dehydrogenase assembly factor 4, mitochondrial</fullName>
    </recommendedName>
</protein>
<dbReference type="PANTHER" id="PTHR28524:SF3">
    <property type="entry name" value="SUCCINATE DEHYDROGENASE ASSEMBLY FACTOR 4, MITOCHONDRIAL"/>
    <property type="match status" value="1"/>
</dbReference>
<dbReference type="STRING" id="1081103.A0A0B2WT67"/>
<sequence length="135" mass="14271">MNPPTALGAILVRAAPRARAYSSFRTRPAPPALPASQQAEFERLQRDAAVSSAFRPDNDDGSGAADPASARAQSQAQANTPAEKEGVNPALRRGAPPEFDGDKNPTTGEVGGPKNEPLRWGGRGDWSYNGRVTDF</sequence>
<dbReference type="PANTHER" id="PTHR28524">
    <property type="entry name" value="SUCCINATE DEHYDROGENASE ASSEMBLY FACTOR 4, MITOCHONDRIAL"/>
    <property type="match status" value="1"/>
</dbReference>
<evidence type="ECO:0000256" key="2">
    <source>
        <dbReference type="ARBA" id="ARBA00022170"/>
    </source>
</evidence>
<dbReference type="AlphaFoldDB" id="A0A0B2WT67"/>
<dbReference type="Proteomes" id="UP000030816">
    <property type="component" value="Unassembled WGS sequence"/>
</dbReference>
<dbReference type="GO" id="GO:0005739">
    <property type="term" value="C:mitochondrion"/>
    <property type="evidence" value="ECO:0007669"/>
    <property type="project" value="TreeGrafter"/>
</dbReference>
<evidence type="ECO:0000256" key="3">
    <source>
        <dbReference type="SAM" id="MobiDB-lite"/>
    </source>
</evidence>
<evidence type="ECO:0000313" key="5">
    <source>
        <dbReference type="Proteomes" id="UP000030816"/>
    </source>
</evidence>
<evidence type="ECO:0000313" key="4">
    <source>
        <dbReference type="EMBL" id="KHN96692.1"/>
    </source>
</evidence>